<dbReference type="InterPro" id="IPR019575">
    <property type="entry name" value="Nuop51_4Fe4S-bd"/>
</dbReference>
<dbReference type="Gene3D" id="1.20.1440.230">
    <property type="entry name" value="NADH-ubiquinone oxidoreductase 51kDa subunit, iron-sulphur binding domain"/>
    <property type="match status" value="1"/>
</dbReference>
<comment type="similarity">
    <text evidence="1">Belongs to the complex I 51 kDa subunit family.</text>
</comment>
<dbReference type="Gene3D" id="3.40.50.11540">
    <property type="entry name" value="NADH-ubiquinone oxidoreductase 51kDa subunit"/>
    <property type="match status" value="1"/>
</dbReference>
<sequence length="427" mass="44188">MTAELVTLAPPATLPDAVARWNSGAMALVPLAGATEPLVMARDTRETLAEYAQPNGVSGRDLIDAVEAAELRGRGGAGFPTGVKMRAVADREGPRTIVANGDEGEPLAVKDRYLMRIRPHLVLDGLLRVADAVAADRAVVYLSDTMSADSVRKALDELGGTPVPIDVMQVPRTYVGGEESSVVRAIDGGPPLPTDKPPRPFESGVGGGPTLVLNVETLARIPGLAAGVKTDSVLLTLTGSVTRPGLYEVPLGRPLRELVEPVGAPVGFLMGGYFAGLLGPRALDIPLGFTELRAEGSGLGCGAVAVLGPGDCPVAAAADVIAYYDRENARQCGPCIRGTAAMAGALRELADGTASDARLEKLQSWSASLRGRGACATLDGACNVAATLLREFPELVAEHRAAPCSRCAALGPTERTAPHIDPESEET</sequence>
<dbReference type="SUPFAM" id="SSF140490">
    <property type="entry name" value="Nqo1C-terminal domain-like"/>
    <property type="match status" value="1"/>
</dbReference>
<dbReference type="Proteomes" id="UP000233786">
    <property type="component" value="Unassembled WGS sequence"/>
</dbReference>
<dbReference type="RefSeq" id="WP_010314918.1">
    <property type="nucleotide sequence ID" value="NZ_CP061007.1"/>
</dbReference>
<dbReference type="GO" id="GO:0051539">
    <property type="term" value="F:4 iron, 4 sulfur cluster binding"/>
    <property type="evidence" value="ECO:0007669"/>
    <property type="project" value="UniProtKB-KW"/>
</dbReference>
<keyword evidence="8" id="KW-1185">Reference proteome</keyword>
<dbReference type="STRING" id="994479.GCA_000194155_07300"/>
<keyword evidence="2" id="KW-0004">4Fe-4S</keyword>
<evidence type="ECO:0000313" key="7">
    <source>
        <dbReference type="EMBL" id="PKW16513.1"/>
    </source>
</evidence>
<evidence type="ECO:0000259" key="6">
    <source>
        <dbReference type="SMART" id="SM00928"/>
    </source>
</evidence>
<reference evidence="7" key="1">
    <citation type="submission" date="2017-12" db="EMBL/GenBank/DDBJ databases">
        <title>Sequencing the genomes of 1000 Actinobacteria strains.</title>
        <authorList>
            <person name="Klenk H.-P."/>
        </authorList>
    </citation>
    <scope>NUCLEOTIDE SEQUENCE [LARGE SCALE GENOMIC DNA]</scope>
    <source>
        <strain evidence="7">DSM 44228</strain>
    </source>
</reference>
<dbReference type="SUPFAM" id="SSF142019">
    <property type="entry name" value="Nqo1 FMN-binding domain-like"/>
    <property type="match status" value="1"/>
</dbReference>
<evidence type="ECO:0000256" key="4">
    <source>
        <dbReference type="ARBA" id="ARBA00023004"/>
    </source>
</evidence>
<dbReference type="SUPFAM" id="SSF142984">
    <property type="entry name" value="Nqo1 middle domain-like"/>
    <property type="match status" value="1"/>
</dbReference>
<evidence type="ECO:0000313" key="8">
    <source>
        <dbReference type="Proteomes" id="UP000233786"/>
    </source>
</evidence>
<keyword evidence="4" id="KW-0408">Iron</keyword>
<dbReference type="Gene3D" id="3.10.20.600">
    <property type="match status" value="1"/>
</dbReference>
<dbReference type="Pfam" id="PF01512">
    <property type="entry name" value="Complex1_51K"/>
    <property type="match status" value="1"/>
</dbReference>
<gene>
    <name evidence="7" type="ORF">A8926_4352</name>
</gene>
<evidence type="ECO:0000256" key="2">
    <source>
        <dbReference type="ARBA" id="ARBA00022485"/>
    </source>
</evidence>
<dbReference type="SMART" id="SM00928">
    <property type="entry name" value="NADH_4Fe-4S"/>
    <property type="match status" value="1"/>
</dbReference>
<dbReference type="EMBL" id="PJNB01000001">
    <property type="protein sequence ID" value="PKW16513.1"/>
    <property type="molecule type" value="Genomic_DNA"/>
</dbReference>
<dbReference type="GO" id="GO:0046872">
    <property type="term" value="F:metal ion binding"/>
    <property type="evidence" value="ECO:0007669"/>
    <property type="project" value="UniProtKB-KW"/>
</dbReference>
<dbReference type="InterPro" id="IPR011538">
    <property type="entry name" value="Nuo51_FMN-bd"/>
</dbReference>
<comment type="caution">
    <text evidence="7">The sequence shown here is derived from an EMBL/GenBank/DDBJ whole genome shotgun (WGS) entry which is preliminary data.</text>
</comment>
<dbReference type="Pfam" id="PF10589">
    <property type="entry name" value="NADH_4Fe-4S"/>
    <property type="match status" value="1"/>
</dbReference>
<name>A0A2N3Y0V0_SACSN</name>
<evidence type="ECO:0000256" key="1">
    <source>
        <dbReference type="ARBA" id="ARBA00007523"/>
    </source>
</evidence>
<dbReference type="AlphaFoldDB" id="A0A2N3Y0V0"/>
<evidence type="ECO:0000256" key="5">
    <source>
        <dbReference type="ARBA" id="ARBA00023014"/>
    </source>
</evidence>
<dbReference type="InterPro" id="IPR037225">
    <property type="entry name" value="Nuo51_FMN-bd_sf"/>
</dbReference>
<dbReference type="PANTHER" id="PTHR43578">
    <property type="entry name" value="NADH-QUINONE OXIDOREDUCTASE SUBUNIT F"/>
    <property type="match status" value="1"/>
</dbReference>
<accession>A0A2N3Y0V0</accession>
<organism evidence="7 8">
    <name type="scientific">Saccharopolyspora spinosa</name>
    <dbReference type="NCBI Taxonomy" id="60894"/>
    <lineage>
        <taxon>Bacteria</taxon>
        <taxon>Bacillati</taxon>
        <taxon>Actinomycetota</taxon>
        <taxon>Actinomycetes</taxon>
        <taxon>Pseudonocardiales</taxon>
        <taxon>Pseudonocardiaceae</taxon>
        <taxon>Saccharopolyspora</taxon>
    </lineage>
</organism>
<evidence type="ECO:0000256" key="3">
    <source>
        <dbReference type="ARBA" id="ARBA00022723"/>
    </source>
</evidence>
<feature type="domain" description="NADH-ubiquinone oxidoreductase 51kDa subunit iron-sulphur binding" evidence="6">
    <location>
        <begin position="314"/>
        <end position="359"/>
    </location>
</feature>
<keyword evidence="3" id="KW-0479">Metal-binding</keyword>
<keyword evidence="5" id="KW-0411">Iron-sulfur</keyword>
<dbReference type="InterPro" id="IPR037207">
    <property type="entry name" value="Nuop51_4Fe4S-bd_sf"/>
</dbReference>
<protein>
    <submittedName>
        <fullName evidence="7">NADH:ubiquinone oxidoreductase subunit F (NADH-binding)</fullName>
    </submittedName>
</protein>
<dbReference type="PANTHER" id="PTHR43578:SF3">
    <property type="entry name" value="NADH-QUINONE OXIDOREDUCTASE SUBUNIT F"/>
    <property type="match status" value="1"/>
</dbReference>
<proteinExistence type="inferred from homology"/>